<proteinExistence type="inferred from homology"/>
<gene>
    <name evidence="7" type="ORF">D0Y65_006035</name>
    <name evidence="6" type="ORF">glysoja_027921</name>
</gene>
<dbReference type="EMBL" id="KN649573">
    <property type="protein sequence ID" value="KHN33234.1"/>
    <property type="molecule type" value="Genomic_DNA"/>
</dbReference>
<comment type="function">
    <text evidence="3">Plant non-specific lipid-transfer proteins transfer phospholipids as well as galactolipids across membranes. May play a role in wax or cutin deposition in the cell walls of expanding epidermal cells and certain secretory tissues.</text>
</comment>
<evidence type="ECO:0000313" key="7">
    <source>
        <dbReference type="EMBL" id="RZC19029.1"/>
    </source>
</evidence>
<sequence length="176" mass="19363">MASLKVAFVVAVLYMVVVSAHMAHARINCGRVAVAVSPCLGYLRRGGRPQARCCNGVRNLHALAKTTVDRRTACNCLKTFARGLGRGVNANNAVALPRKCRVNIPYKISISTNCNTYVKLIITHFKCFHFLTFSFTNSYRSGKDGSGIRKKQQGNFSVTGHYIYDNNSAAELTNEK</sequence>
<evidence type="ECO:0000256" key="2">
    <source>
        <dbReference type="ARBA" id="ARBA00023157"/>
    </source>
</evidence>
<dbReference type="SUPFAM" id="SSF47699">
    <property type="entry name" value="Bifunctional inhibitor/lipid-transfer protein/seed storage 2S albumin"/>
    <property type="match status" value="1"/>
</dbReference>
<dbReference type="InterPro" id="IPR016140">
    <property type="entry name" value="Bifunc_inhib/LTP/seed_store"/>
</dbReference>
<feature type="domain" description="Bifunctional inhibitor/plant lipid transfer protein/seed storage helical" evidence="5">
    <location>
        <begin position="29"/>
        <end position="114"/>
    </location>
</feature>
<dbReference type="PRINTS" id="PR00382">
    <property type="entry name" value="LIPIDTRNSFER"/>
</dbReference>
<name>A0A0B2RLR8_GLYSO</name>
<keyword evidence="3" id="KW-0446">Lipid-binding</keyword>
<keyword evidence="2" id="KW-1015">Disulfide bond</keyword>
<reference evidence="6" key="1">
    <citation type="submission" date="2014-07" db="EMBL/GenBank/DDBJ databases">
        <title>Identification of a novel salt tolerance gene in wild soybean by whole-genome sequencing.</title>
        <authorList>
            <person name="Lam H.-M."/>
            <person name="Qi X."/>
            <person name="Li M.-W."/>
            <person name="Liu X."/>
            <person name="Xie M."/>
            <person name="Ni M."/>
            <person name="Xu X."/>
        </authorList>
    </citation>
    <scope>NUCLEOTIDE SEQUENCE [LARGE SCALE GENOMIC DNA]</scope>
    <source>
        <tissue evidence="6">Root</tissue>
    </source>
</reference>
<evidence type="ECO:0000256" key="3">
    <source>
        <dbReference type="RuleBase" id="RU000628"/>
    </source>
</evidence>
<accession>A0A0B2RLR8</accession>
<evidence type="ECO:0000256" key="4">
    <source>
        <dbReference type="SAM" id="SignalP"/>
    </source>
</evidence>
<dbReference type="SMART" id="SM00499">
    <property type="entry name" value="AAI"/>
    <property type="match status" value="1"/>
</dbReference>
<dbReference type="CDD" id="cd01960">
    <property type="entry name" value="nsLTP1"/>
    <property type="match status" value="1"/>
</dbReference>
<organism evidence="6">
    <name type="scientific">Glycine soja</name>
    <name type="common">Wild soybean</name>
    <dbReference type="NCBI Taxonomy" id="3848"/>
    <lineage>
        <taxon>Eukaryota</taxon>
        <taxon>Viridiplantae</taxon>
        <taxon>Streptophyta</taxon>
        <taxon>Embryophyta</taxon>
        <taxon>Tracheophyta</taxon>
        <taxon>Spermatophyta</taxon>
        <taxon>Magnoliopsida</taxon>
        <taxon>eudicotyledons</taxon>
        <taxon>Gunneridae</taxon>
        <taxon>Pentapetalae</taxon>
        <taxon>rosids</taxon>
        <taxon>fabids</taxon>
        <taxon>Fabales</taxon>
        <taxon>Fabaceae</taxon>
        <taxon>Papilionoideae</taxon>
        <taxon>50 kb inversion clade</taxon>
        <taxon>NPAAA clade</taxon>
        <taxon>indigoferoid/millettioid clade</taxon>
        <taxon>Phaseoleae</taxon>
        <taxon>Glycine</taxon>
        <taxon>Glycine subgen. Soja</taxon>
    </lineage>
</organism>
<dbReference type="Proteomes" id="UP000289340">
    <property type="component" value="Chromosome 3"/>
</dbReference>
<evidence type="ECO:0000256" key="1">
    <source>
        <dbReference type="ARBA" id="ARBA00009748"/>
    </source>
</evidence>
<dbReference type="PANTHER" id="PTHR33076">
    <property type="entry name" value="NON-SPECIFIC LIPID-TRANSFER PROTEIN 2-RELATED"/>
    <property type="match status" value="1"/>
</dbReference>
<keyword evidence="3" id="KW-0813">Transport</keyword>
<keyword evidence="8" id="KW-1185">Reference proteome</keyword>
<dbReference type="Gene3D" id="1.10.110.10">
    <property type="entry name" value="Plant lipid-transfer and hydrophobic proteins"/>
    <property type="match status" value="1"/>
</dbReference>
<comment type="similarity">
    <text evidence="1 3">Belongs to the plant LTP family.</text>
</comment>
<dbReference type="GO" id="GO:0008289">
    <property type="term" value="F:lipid binding"/>
    <property type="evidence" value="ECO:0007669"/>
    <property type="project" value="UniProtKB-KW"/>
</dbReference>
<protein>
    <recommendedName>
        <fullName evidence="3">Non-specific lipid-transfer protein</fullName>
    </recommendedName>
</protein>
<reference evidence="7 8" key="2">
    <citation type="submission" date="2018-09" db="EMBL/GenBank/DDBJ databases">
        <title>A high-quality reference genome of wild soybean provides a powerful tool to mine soybean genomes.</title>
        <authorList>
            <person name="Xie M."/>
            <person name="Chung C.Y.L."/>
            <person name="Li M.-W."/>
            <person name="Wong F.-L."/>
            <person name="Chan T.-F."/>
            <person name="Lam H.-M."/>
        </authorList>
    </citation>
    <scope>NUCLEOTIDE SEQUENCE [LARGE SCALE GENOMIC DNA]</scope>
    <source>
        <strain evidence="8">cv. W05</strain>
        <tissue evidence="7">Hypocotyl of etiolated seedlings</tissue>
    </source>
</reference>
<evidence type="ECO:0000313" key="8">
    <source>
        <dbReference type="Proteomes" id="UP000289340"/>
    </source>
</evidence>
<dbReference type="EMBL" id="QZWG01000003">
    <property type="protein sequence ID" value="RZC19029.1"/>
    <property type="molecule type" value="Genomic_DNA"/>
</dbReference>
<dbReference type="GO" id="GO:0006869">
    <property type="term" value="P:lipid transport"/>
    <property type="evidence" value="ECO:0007669"/>
    <property type="project" value="InterPro"/>
</dbReference>
<dbReference type="InterPro" id="IPR036312">
    <property type="entry name" value="Bifun_inhib/LTP/seed_sf"/>
</dbReference>
<feature type="signal peptide" evidence="4">
    <location>
        <begin position="1"/>
        <end position="25"/>
    </location>
</feature>
<evidence type="ECO:0000259" key="5">
    <source>
        <dbReference type="SMART" id="SM00499"/>
    </source>
</evidence>
<dbReference type="Pfam" id="PF00234">
    <property type="entry name" value="Tryp_alpha_amyl"/>
    <property type="match status" value="1"/>
</dbReference>
<evidence type="ECO:0000313" key="6">
    <source>
        <dbReference type="EMBL" id="KHN33234.1"/>
    </source>
</evidence>
<keyword evidence="4" id="KW-0732">Signal</keyword>
<dbReference type="InterPro" id="IPR000528">
    <property type="entry name" value="Plant_nsLTP"/>
</dbReference>
<feature type="chain" id="PRO_5040666580" description="Non-specific lipid-transfer protein" evidence="4">
    <location>
        <begin position="26"/>
        <end position="176"/>
    </location>
</feature>
<dbReference type="AlphaFoldDB" id="A0A0B2RLR8"/>
<dbReference type="Proteomes" id="UP000053555">
    <property type="component" value="Unassembled WGS sequence"/>
</dbReference>